<proteinExistence type="predicted"/>
<gene>
    <name evidence="1" type="ORF">DPEC_G00073100</name>
</gene>
<dbReference type="EMBL" id="CM055733">
    <property type="protein sequence ID" value="KAJ8010255.1"/>
    <property type="molecule type" value="Genomic_DNA"/>
</dbReference>
<sequence length="182" mass="19872">MSVPETAPVGSVVGRIRAKDRDIGINAEMTYSIIDGDGRDTFGISTDPSNLFGVITIKKPLNFESKASYTLKIEGGNTHLDHRFIDKGPFSHVTIVHVSVEDVNEPPEFDSTASYYMEVPENAKVGTVIKTISARDPDAANNSIRGFLPRHWCAGQGCSFPAYHGGNMDRSPSWFLPEARTA</sequence>
<protein>
    <submittedName>
        <fullName evidence="1">Uncharacterized protein</fullName>
    </submittedName>
</protein>
<reference evidence="1" key="1">
    <citation type="submission" date="2021-05" db="EMBL/GenBank/DDBJ databases">
        <authorList>
            <person name="Pan Q."/>
            <person name="Jouanno E."/>
            <person name="Zahm M."/>
            <person name="Klopp C."/>
            <person name="Cabau C."/>
            <person name="Louis A."/>
            <person name="Berthelot C."/>
            <person name="Parey E."/>
            <person name="Roest Crollius H."/>
            <person name="Montfort J."/>
            <person name="Robinson-Rechavi M."/>
            <person name="Bouchez O."/>
            <person name="Lampietro C."/>
            <person name="Lopez Roques C."/>
            <person name="Donnadieu C."/>
            <person name="Postlethwait J."/>
            <person name="Bobe J."/>
            <person name="Dillon D."/>
            <person name="Chandos A."/>
            <person name="von Hippel F."/>
            <person name="Guiguen Y."/>
        </authorList>
    </citation>
    <scope>NUCLEOTIDE SEQUENCE</scope>
    <source>
        <strain evidence="1">YG-Jan2019</strain>
    </source>
</reference>
<keyword evidence="2" id="KW-1185">Reference proteome</keyword>
<dbReference type="Proteomes" id="UP001157502">
    <property type="component" value="Chromosome 6"/>
</dbReference>
<evidence type="ECO:0000313" key="1">
    <source>
        <dbReference type="EMBL" id="KAJ8010255.1"/>
    </source>
</evidence>
<organism evidence="1 2">
    <name type="scientific">Dallia pectoralis</name>
    <name type="common">Alaska blackfish</name>
    <dbReference type="NCBI Taxonomy" id="75939"/>
    <lineage>
        <taxon>Eukaryota</taxon>
        <taxon>Metazoa</taxon>
        <taxon>Chordata</taxon>
        <taxon>Craniata</taxon>
        <taxon>Vertebrata</taxon>
        <taxon>Euteleostomi</taxon>
        <taxon>Actinopterygii</taxon>
        <taxon>Neopterygii</taxon>
        <taxon>Teleostei</taxon>
        <taxon>Protacanthopterygii</taxon>
        <taxon>Esociformes</taxon>
        <taxon>Umbridae</taxon>
        <taxon>Dallia</taxon>
    </lineage>
</organism>
<accession>A0ACC2H3I8</accession>
<comment type="caution">
    <text evidence="1">The sequence shown here is derived from an EMBL/GenBank/DDBJ whole genome shotgun (WGS) entry which is preliminary data.</text>
</comment>
<name>A0ACC2H3I8_DALPE</name>
<evidence type="ECO:0000313" key="2">
    <source>
        <dbReference type="Proteomes" id="UP001157502"/>
    </source>
</evidence>